<evidence type="ECO:0008006" key="3">
    <source>
        <dbReference type="Google" id="ProtNLM"/>
    </source>
</evidence>
<dbReference type="Proteomes" id="UP000190897">
    <property type="component" value="Unassembled WGS sequence"/>
</dbReference>
<proteinExistence type="predicted"/>
<keyword evidence="2" id="KW-1185">Reference proteome</keyword>
<organism evidence="1 2">
    <name type="scientific">Dyadobacter psychrophilus</name>
    <dbReference type="NCBI Taxonomy" id="651661"/>
    <lineage>
        <taxon>Bacteria</taxon>
        <taxon>Pseudomonadati</taxon>
        <taxon>Bacteroidota</taxon>
        <taxon>Cytophagia</taxon>
        <taxon>Cytophagales</taxon>
        <taxon>Spirosomataceae</taxon>
        <taxon>Dyadobacter</taxon>
    </lineage>
</organism>
<protein>
    <recommendedName>
        <fullName evidence="3">Lipoprotein</fullName>
    </recommendedName>
</protein>
<accession>A0A1T5EQ20</accession>
<dbReference type="AlphaFoldDB" id="A0A1T5EQ20"/>
<gene>
    <name evidence="1" type="ORF">SAMN05660293_02670</name>
</gene>
<dbReference type="OrthoDB" id="963678at2"/>
<dbReference type="EMBL" id="FUZA01000002">
    <property type="protein sequence ID" value="SKB85958.1"/>
    <property type="molecule type" value="Genomic_DNA"/>
</dbReference>
<evidence type="ECO:0000313" key="1">
    <source>
        <dbReference type="EMBL" id="SKB85958.1"/>
    </source>
</evidence>
<dbReference type="RefSeq" id="WP_082215125.1">
    <property type="nucleotide sequence ID" value="NZ_FUZA01000002.1"/>
</dbReference>
<sequence>MGKRLSVFGIIFLSLFLFSYSCQDHEIPGVPPSLVTLEVSPGAIRCEIAFNLNVVDTGNMPVTEFGVVIAGFGFLGQASDTPTVGTHTKLVFDPPFSTGNKKKNSGVCSNQFSYRAYAILNNGTVIYGNLLSYQDV</sequence>
<reference evidence="2" key="1">
    <citation type="submission" date="2017-02" db="EMBL/GenBank/DDBJ databases">
        <authorList>
            <person name="Varghese N."/>
            <person name="Submissions S."/>
        </authorList>
    </citation>
    <scope>NUCLEOTIDE SEQUENCE [LARGE SCALE GENOMIC DNA]</scope>
    <source>
        <strain evidence="2">DSM 22270</strain>
    </source>
</reference>
<evidence type="ECO:0000313" key="2">
    <source>
        <dbReference type="Proteomes" id="UP000190897"/>
    </source>
</evidence>
<name>A0A1T5EQ20_9BACT</name>
<dbReference type="PROSITE" id="PS51257">
    <property type="entry name" value="PROKAR_LIPOPROTEIN"/>
    <property type="match status" value="1"/>
</dbReference>